<keyword evidence="3" id="KW-1185">Reference proteome</keyword>
<dbReference type="EMBL" id="JAGYWB010000001">
    <property type="protein sequence ID" value="KAI0530629.1"/>
    <property type="molecule type" value="Genomic_DNA"/>
</dbReference>
<dbReference type="AlphaFoldDB" id="A0A8T3CD65"/>
<feature type="region of interest" description="Disordered" evidence="1">
    <location>
        <begin position="1"/>
        <end position="128"/>
    </location>
</feature>
<proteinExistence type="predicted"/>
<evidence type="ECO:0000313" key="2">
    <source>
        <dbReference type="EMBL" id="KAI0530629.1"/>
    </source>
</evidence>
<feature type="compositionally biased region" description="Basic residues" evidence="1">
    <location>
        <begin position="110"/>
        <end position="120"/>
    </location>
</feature>
<sequence length="128" mass="14051">MTQQEPRHAHHASANETEQPSASQQLKTEQTNPVLIKKPEKVKTDSSSISPSSALSKPAQGPASTRSSTSSHHPPPPPPPPRNEKLIQENLASTNNHNSDETKQEEPIHTARRLRIRKRVATTANSVH</sequence>
<evidence type="ECO:0000313" key="3">
    <source>
        <dbReference type="Proteomes" id="UP000829196"/>
    </source>
</evidence>
<gene>
    <name evidence="2" type="ORF">KFK09_000175</name>
</gene>
<dbReference type="Proteomes" id="UP000829196">
    <property type="component" value="Unassembled WGS sequence"/>
</dbReference>
<comment type="caution">
    <text evidence="2">The sequence shown here is derived from an EMBL/GenBank/DDBJ whole genome shotgun (WGS) entry which is preliminary data.</text>
</comment>
<dbReference type="OrthoDB" id="10440462at2759"/>
<feature type="compositionally biased region" description="Polar residues" evidence="1">
    <location>
        <begin position="14"/>
        <end position="33"/>
    </location>
</feature>
<name>A0A8T3CD65_DENNO</name>
<dbReference type="SMR" id="A0A8T3CD65"/>
<accession>A0A8T3CD65</accession>
<evidence type="ECO:0000256" key="1">
    <source>
        <dbReference type="SAM" id="MobiDB-lite"/>
    </source>
</evidence>
<organism evidence="2 3">
    <name type="scientific">Dendrobium nobile</name>
    <name type="common">Orchid</name>
    <dbReference type="NCBI Taxonomy" id="94219"/>
    <lineage>
        <taxon>Eukaryota</taxon>
        <taxon>Viridiplantae</taxon>
        <taxon>Streptophyta</taxon>
        <taxon>Embryophyta</taxon>
        <taxon>Tracheophyta</taxon>
        <taxon>Spermatophyta</taxon>
        <taxon>Magnoliopsida</taxon>
        <taxon>Liliopsida</taxon>
        <taxon>Asparagales</taxon>
        <taxon>Orchidaceae</taxon>
        <taxon>Epidendroideae</taxon>
        <taxon>Malaxideae</taxon>
        <taxon>Dendrobiinae</taxon>
        <taxon>Dendrobium</taxon>
    </lineage>
</organism>
<feature type="compositionally biased region" description="Basic and acidic residues" evidence="1">
    <location>
        <begin position="98"/>
        <end position="109"/>
    </location>
</feature>
<reference evidence="2" key="1">
    <citation type="journal article" date="2022" name="Front. Genet.">
        <title>Chromosome-Scale Assembly of the Dendrobium nobile Genome Provides Insights Into the Molecular Mechanism of the Biosynthesis of the Medicinal Active Ingredient of Dendrobium.</title>
        <authorList>
            <person name="Xu Q."/>
            <person name="Niu S.-C."/>
            <person name="Li K.-L."/>
            <person name="Zheng P.-J."/>
            <person name="Zhang X.-J."/>
            <person name="Jia Y."/>
            <person name="Liu Y."/>
            <person name="Niu Y.-X."/>
            <person name="Yu L.-H."/>
            <person name="Chen D.-F."/>
            <person name="Zhang G.-Q."/>
        </authorList>
    </citation>
    <scope>NUCLEOTIDE SEQUENCE</scope>
    <source>
        <tissue evidence="2">Leaf</tissue>
    </source>
</reference>
<feature type="compositionally biased region" description="Low complexity" evidence="1">
    <location>
        <begin position="46"/>
        <end position="56"/>
    </location>
</feature>
<protein>
    <submittedName>
        <fullName evidence="2">Uncharacterized protein</fullName>
    </submittedName>
</protein>